<protein>
    <submittedName>
        <fullName evidence="1">Uncharacterized protein</fullName>
    </submittedName>
</protein>
<gene>
    <name evidence="1" type="ORF">CMV_025426</name>
</gene>
<proteinExistence type="predicted"/>
<comment type="caution">
    <text evidence="1">The sequence shown here is derived from an EMBL/GenBank/DDBJ whole genome shotgun (WGS) entry which is preliminary data.</text>
</comment>
<name>A0A8J4V506_9ROSI</name>
<accession>A0A8J4V506</accession>
<organism evidence="1 2">
    <name type="scientific">Castanea mollissima</name>
    <name type="common">Chinese chestnut</name>
    <dbReference type="NCBI Taxonomy" id="60419"/>
    <lineage>
        <taxon>Eukaryota</taxon>
        <taxon>Viridiplantae</taxon>
        <taxon>Streptophyta</taxon>
        <taxon>Embryophyta</taxon>
        <taxon>Tracheophyta</taxon>
        <taxon>Spermatophyta</taxon>
        <taxon>Magnoliopsida</taxon>
        <taxon>eudicotyledons</taxon>
        <taxon>Gunneridae</taxon>
        <taxon>Pentapetalae</taxon>
        <taxon>rosids</taxon>
        <taxon>fabids</taxon>
        <taxon>Fagales</taxon>
        <taxon>Fagaceae</taxon>
        <taxon>Castanea</taxon>
    </lineage>
</organism>
<sequence>MGRHLHKLVQVLGETIHLSLEYLAQGAKVESSLSRIKVLEMENSKLKKDLIASMEDVHHARRRSRN</sequence>
<evidence type="ECO:0000313" key="2">
    <source>
        <dbReference type="Proteomes" id="UP000737018"/>
    </source>
</evidence>
<reference evidence="1" key="1">
    <citation type="submission" date="2020-03" db="EMBL/GenBank/DDBJ databases">
        <title>Castanea mollissima Vanexum genome sequencing.</title>
        <authorList>
            <person name="Staton M."/>
        </authorList>
    </citation>
    <scope>NUCLEOTIDE SEQUENCE</scope>
    <source>
        <tissue evidence="1">Leaf</tissue>
    </source>
</reference>
<dbReference type="AlphaFoldDB" id="A0A8J4V506"/>
<evidence type="ECO:0000313" key="1">
    <source>
        <dbReference type="EMBL" id="KAF3948598.1"/>
    </source>
</evidence>
<dbReference type="Proteomes" id="UP000737018">
    <property type="component" value="Unassembled WGS sequence"/>
</dbReference>
<dbReference type="OrthoDB" id="1781744at2759"/>
<keyword evidence="2" id="KW-1185">Reference proteome</keyword>
<dbReference type="EMBL" id="JRKL02006690">
    <property type="protein sequence ID" value="KAF3948598.1"/>
    <property type="molecule type" value="Genomic_DNA"/>
</dbReference>